<evidence type="ECO:0000256" key="5">
    <source>
        <dbReference type="ARBA" id="ARBA00022605"/>
    </source>
</evidence>
<dbReference type="PANTHER" id="PTHR43643">
    <property type="entry name" value="HISTIDINOL-PHOSPHATE AMINOTRANSFERASE 2"/>
    <property type="match status" value="1"/>
</dbReference>
<dbReference type="EC" id="2.6.1.9" evidence="10"/>
<dbReference type="GO" id="GO:0004400">
    <property type="term" value="F:histidinol-phosphate transaminase activity"/>
    <property type="evidence" value="ECO:0007669"/>
    <property type="project" value="UniProtKB-UniRule"/>
</dbReference>
<evidence type="ECO:0000256" key="8">
    <source>
        <dbReference type="ARBA" id="ARBA00023102"/>
    </source>
</evidence>
<keyword evidence="6 10" id="KW-0808">Transferase</keyword>
<organism evidence="13 14">
    <name type="scientific">Natrinema versiforme</name>
    <dbReference type="NCBI Taxonomy" id="88724"/>
    <lineage>
        <taxon>Archaea</taxon>
        <taxon>Methanobacteriati</taxon>
        <taxon>Methanobacteriota</taxon>
        <taxon>Stenosarchaea group</taxon>
        <taxon>Halobacteria</taxon>
        <taxon>Halobacteriales</taxon>
        <taxon>Natrialbaceae</taxon>
        <taxon>Natrinema</taxon>
    </lineage>
</organism>
<feature type="domain" description="Aminotransferase class I/classII large" evidence="12">
    <location>
        <begin position="31"/>
        <end position="356"/>
    </location>
</feature>
<accession>A0A4V1FZQ7</accession>
<dbReference type="PANTHER" id="PTHR43643:SF6">
    <property type="entry name" value="HISTIDINOL-PHOSPHATE AMINOTRANSFERASE"/>
    <property type="match status" value="1"/>
</dbReference>
<dbReference type="GO" id="GO:0030170">
    <property type="term" value="F:pyridoxal phosphate binding"/>
    <property type="evidence" value="ECO:0007669"/>
    <property type="project" value="InterPro"/>
</dbReference>
<dbReference type="RefSeq" id="WP_138245168.1">
    <property type="nucleotide sequence ID" value="NZ_CP040330.1"/>
</dbReference>
<dbReference type="InterPro" id="IPR015422">
    <property type="entry name" value="PyrdxlP-dep_Trfase_small"/>
</dbReference>
<comment type="cofactor">
    <cofactor evidence="1 10">
        <name>pyridoxal 5'-phosphate</name>
        <dbReference type="ChEBI" id="CHEBI:597326"/>
    </cofactor>
</comment>
<name>A0A4V1FZQ7_9EURY</name>
<keyword evidence="4 10" id="KW-0032">Aminotransferase</keyword>
<dbReference type="KEGG" id="nvr:FEJ81_10065"/>
<keyword evidence="7 10" id="KW-0663">Pyridoxal phosphate</keyword>
<evidence type="ECO:0000259" key="12">
    <source>
        <dbReference type="Pfam" id="PF00155"/>
    </source>
</evidence>
<evidence type="ECO:0000256" key="4">
    <source>
        <dbReference type="ARBA" id="ARBA00022576"/>
    </source>
</evidence>
<evidence type="ECO:0000313" key="14">
    <source>
        <dbReference type="Proteomes" id="UP000302218"/>
    </source>
</evidence>
<dbReference type="InterPro" id="IPR005861">
    <property type="entry name" value="HisP_aminotrans"/>
</dbReference>
<dbReference type="NCBIfam" id="TIGR01141">
    <property type="entry name" value="hisC"/>
    <property type="match status" value="1"/>
</dbReference>
<feature type="region of interest" description="Disordered" evidence="11">
    <location>
        <begin position="363"/>
        <end position="384"/>
    </location>
</feature>
<keyword evidence="5 10" id="KW-0028">Amino-acid biosynthesis</keyword>
<dbReference type="Gene3D" id="3.40.640.10">
    <property type="entry name" value="Type I PLP-dependent aspartate aminotransferase-like (Major domain)"/>
    <property type="match status" value="1"/>
</dbReference>
<feature type="compositionally biased region" description="Acidic residues" evidence="11">
    <location>
        <begin position="373"/>
        <end position="384"/>
    </location>
</feature>
<feature type="modified residue" description="N6-(pyridoxal phosphate)lysine" evidence="10">
    <location>
        <position position="228"/>
    </location>
</feature>
<evidence type="ECO:0000256" key="10">
    <source>
        <dbReference type="HAMAP-Rule" id="MF_01023"/>
    </source>
</evidence>
<dbReference type="Proteomes" id="UP000302218">
    <property type="component" value="Chromosome"/>
</dbReference>
<protein>
    <recommendedName>
        <fullName evidence="10">Histidinol-phosphate aminotransferase</fullName>
        <ecNumber evidence="10">2.6.1.9</ecNumber>
    </recommendedName>
    <alternativeName>
        <fullName evidence="10">Imidazole acetol-phosphate transaminase</fullName>
    </alternativeName>
</protein>
<comment type="catalytic activity">
    <reaction evidence="9 10">
        <text>L-histidinol phosphate + 2-oxoglutarate = 3-(imidazol-4-yl)-2-oxopropyl phosphate + L-glutamate</text>
        <dbReference type="Rhea" id="RHEA:23744"/>
        <dbReference type="ChEBI" id="CHEBI:16810"/>
        <dbReference type="ChEBI" id="CHEBI:29985"/>
        <dbReference type="ChEBI" id="CHEBI:57766"/>
        <dbReference type="ChEBI" id="CHEBI:57980"/>
        <dbReference type="EC" id="2.6.1.9"/>
    </reaction>
</comment>
<evidence type="ECO:0000256" key="2">
    <source>
        <dbReference type="ARBA" id="ARBA00005011"/>
    </source>
</evidence>
<dbReference type="HAMAP" id="MF_01023">
    <property type="entry name" value="HisC_aminotrans_2"/>
    <property type="match status" value="1"/>
</dbReference>
<dbReference type="OrthoDB" id="9929at2157"/>
<dbReference type="AlphaFoldDB" id="A0A4V1FZQ7"/>
<dbReference type="InterPro" id="IPR001917">
    <property type="entry name" value="Aminotrans_II_pyridoxalP_BS"/>
</dbReference>
<dbReference type="GeneID" id="40265620"/>
<dbReference type="PROSITE" id="PS00599">
    <property type="entry name" value="AA_TRANSFER_CLASS_2"/>
    <property type="match status" value="1"/>
</dbReference>
<dbReference type="InterPro" id="IPR050106">
    <property type="entry name" value="HistidinolP_aminotransfase"/>
</dbReference>
<dbReference type="UniPathway" id="UPA00031">
    <property type="reaction ID" value="UER00012"/>
</dbReference>
<gene>
    <name evidence="10" type="primary">hisC</name>
    <name evidence="13" type="ORF">FEJ81_10065</name>
</gene>
<keyword evidence="8 10" id="KW-0368">Histidine biosynthesis</keyword>
<comment type="pathway">
    <text evidence="2 10">Amino-acid biosynthesis; L-histidine biosynthesis; L-histidine from 5-phospho-alpha-D-ribose 1-diphosphate: step 7/9.</text>
</comment>
<dbReference type="EMBL" id="CP040330">
    <property type="protein sequence ID" value="QCS42686.1"/>
    <property type="molecule type" value="Genomic_DNA"/>
</dbReference>
<dbReference type="InterPro" id="IPR004839">
    <property type="entry name" value="Aminotransferase_I/II_large"/>
</dbReference>
<evidence type="ECO:0000256" key="9">
    <source>
        <dbReference type="ARBA" id="ARBA00047481"/>
    </source>
</evidence>
<dbReference type="InterPro" id="IPR015424">
    <property type="entry name" value="PyrdxlP-dep_Trfase"/>
</dbReference>
<dbReference type="InterPro" id="IPR015421">
    <property type="entry name" value="PyrdxlP-dep_Trfase_major"/>
</dbReference>
<evidence type="ECO:0000256" key="3">
    <source>
        <dbReference type="ARBA" id="ARBA00007970"/>
    </source>
</evidence>
<reference evidence="14" key="1">
    <citation type="submission" date="2019-05" db="EMBL/GenBank/DDBJ databases">
        <title>Genome sequence and methylation pattern of the halophilic Archaeon Natrinema versiforme BOL5-4.</title>
        <authorList>
            <person name="DasSarma P."/>
            <person name="Anton B.P."/>
            <person name="DasSarma S.L."/>
            <person name="Martinez F.L."/>
            <person name="Guzman D."/>
            <person name="Roberts R.J."/>
            <person name="DasSarma S."/>
        </authorList>
    </citation>
    <scope>NUCLEOTIDE SEQUENCE [LARGE SCALE GENOMIC DNA]</scope>
    <source>
        <strain evidence="14">BOL5-4</strain>
    </source>
</reference>
<proteinExistence type="inferred from homology"/>
<evidence type="ECO:0000313" key="13">
    <source>
        <dbReference type="EMBL" id="QCS42686.1"/>
    </source>
</evidence>
<evidence type="ECO:0000256" key="11">
    <source>
        <dbReference type="SAM" id="MobiDB-lite"/>
    </source>
</evidence>
<sequence>MQPRDLSDHVAYEAGRGIEEVARELGRDPSEFVKLASNENPHGPSPAAAVAIRETASSVSSYPKAAHADLTSAVADRWRVADEQVWLANGGDGAIDYLHRAVLEPGDSVLVPTPGFAYYGMSSRYHHGDVREYELSKADDFTQDAETVLESYDGDRLVFLTSPHNPTGSTIPLEEVAKLADATDDETLVVVDEAYGEFADRDSAVALLEGRDGFEARDDVAVLRTFSKAYGLAGVRLGYAIVPGEWADAYARVNTPFAASELACRAGIAAVDDDEHVERTVETARESRAYMREHIDAHVWESEGNFALVDVGDASAVAEEMQQRGVIVRDCSSFGLPGCIRITCGTEDETERAVETVNDVLADLDLEPGPSDGADEPDAEVADS</sequence>
<comment type="similarity">
    <text evidence="3 10">Belongs to the class-II pyridoxal-phosphate-dependent aminotransferase family. Histidinol-phosphate aminotransferase subfamily.</text>
</comment>
<dbReference type="Gene3D" id="3.90.1150.10">
    <property type="entry name" value="Aspartate Aminotransferase, domain 1"/>
    <property type="match status" value="1"/>
</dbReference>
<dbReference type="Pfam" id="PF00155">
    <property type="entry name" value="Aminotran_1_2"/>
    <property type="match status" value="1"/>
</dbReference>
<dbReference type="GO" id="GO:0000105">
    <property type="term" value="P:L-histidine biosynthetic process"/>
    <property type="evidence" value="ECO:0007669"/>
    <property type="project" value="UniProtKB-UniRule"/>
</dbReference>
<evidence type="ECO:0000256" key="7">
    <source>
        <dbReference type="ARBA" id="ARBA00022898"/>
    </source>
</evidence>
<evidence type="ECO:0000256" key="6">
    <source>
        <dbReference type="ARBA" id="ARBA00022679"/>
    </source>
</evidence>
<evidence type="ECO:0000256" key="1">
    <source>
        <dbReference type="ARBA" id="ARBA00001933"/>
    </source>
</evidence>
<dbReference type="SUPFAM" id="SSF53383">
    <property type="entry name" value="PLP-dependent transferases"/>
    <property type="match status" value="1"/>
</dbReference>
<dbReference type="CDD" id="cd00609">
    <property type="entry name" value="AAT_like"/>
    <property type="match status" value="1"/>
</dbReference>